<evidence type="ECO:0000256" key="1">
    <source>
        <dbReference type="SAM" id="MobiDB-lite"/>
    </source>
</evidence>
<organism evidence="3">
    <name type="scientific">Mytilinidion resinicola</name>
    <dbReference type="NCBI Taxonomy" id="574789"/>
    <lineage>
        <taxon>Eukaryota</taxon>
        <taxon>Fungi</taxon>
        <taxon>Dikarya</taxon>
        <taxon>Ascomycota</taxon>
        <taxon>Pezizomycotina</taxon>
        <taxon>Dothideomycetes</taxon>
        <taxon>Pleosporomycetidae</taxon>
        <taxon>Mytilinidiales</taxon>
        <taxon>Mytilinidiaceae</taxon>
        <taxon>Mytilinidion</taxon>
    </lineage>
</organism>
<evidence type="ECO:0000313" key="4">
    <source>
        <dbReference type="Proteomes" id="UP000504636"/>
    </source>
</evidence>
<protein>
    <submittedName>
        <fullName evidence="3 5">Uncharacterized protein</fullName>
    </submittedName>
</protein>
<dbReference type="EMBL" id="MU003711">
    <property type="protein sequence ID" value="KAF2804991.1"/>
    <property type="molecule type" value="Genomic_DNA"/>
</dbReference>
<dbReference type="GeneID" id="54466876"/>
<proteinExistence type="predicted"/>
<dbReference type="RefSeq" id="XP_033571955.1">
    <property type="nucleotide sequence ID" value="XM_033725983.1"/>
</dbReference>
<evidence type="ECO:0000313" key="5">
    <source>
        <dbReference type="RefSeq" id="XP_033571955.1"/>
    </source>
</evidence>
<evidence type="ECO:0000256" key="2">
    <source>
        <dbReference type="SAM" id="Phobius"/>
    </source>
</evidence>
<feature type="compositionally biased region" description="Polar residues" evidence="1">
    <location>
        <begin position="75"/>
        <end position="85"/>
    </location>
</feature>
<name>A0A6A6Y823_9PEZI</name>
<keyword evidence="2" id="KW-0812">Transmembrane</keyword>
<feature type="transmembrane region" description="Helical" evidence="2">
    <location>
        <begin position="105"/>
        <end position="123"/>
    </location>
</feature>
<dbReference type="AlphaFoldDB" id="A0A6A6Y823"/>
<accession>A0A6A6Y823</accession>
<reference evidence="5" key="2">
    <citation type="submission" date="2020-04" db="EMBL/GenBank/DDBJ databases">
        <authorList>
            <consortium name="NCBI Genome Project"/>
        </authorList>
    </citation>
    <scope>NUCLEOTIDE SEQUENCE</scope>
    <source>
        <strain evidence="5">CBS 304.34</strain>
    </source>
</reference>
<reference evidence="5" key="3">
    <citation type="submission" date="2025-04" db="UniProtKB">
        <authorList>
            <consortium name="RefSeq"/>
        </authorList>
    </citation>
    <scope>IDENTIFICATION</scope>
    <source>
        <strain evidence="5">CBS 304.34</strain>
    </source>
</reference>
<feature type="region of interest" description="Disordered" evidence="1">
    <location>
        <begin position="49"/>
        <end position="95"/>
    </location>
</feature>
<keyword evidence="4" id="KW-1185">Reference proteome</keyword>
<gene>
    <name evidence="3 5" type="ORF">BDZ99DRAFT_525323</name>
</gene>
<sequence>MAAATSSASKYLATRCLRMAPSARAFPCALAYTSTASASPCFIERRNPQLDAPKRHYAHSSVKRKDDESGHNPKQAESSKASSTGKEGETTNEGAEDEGIYWNEYLMFGVLAIPATVGIWYLLKPLGILDPFIGVSMIKEMEPKHGNLRETEERSKYN</sequence>
<dbReference type="Proteomes" id="UP000504636">
    <property type="component" value="Unplaced"/>
</dbReference>
<keyword evidence="2" id="KW-1133">Transmembrane helix</keyword>
<reference evidence="3 5" key="1">
    <citation type="journal article" date="2020" name="Stud. Mycol.">
        <title>101 Dothideomycetes genomes: a test case for predicting lifestyles and emergence of pathogens.</title>
        <authorList>
            <person name="Haridas S."/>
            <person name="Albert R."/>
            <person name="Binder M."/>
            <person name="Bloem J."/>
            <person name="Labutti K."/>
            <person name="Salamov A."/>
            <person name="Andreopoulos B."/>
            <person name="Baker S."/>
            <person name="Barry K."/>
            <person name="Bills G."/>
            <person name="Bluhm B."/>
            <person name="Cannon C."/>
            <person name="Castanera R."/>
            <person name="Culley D."/>
            <person name="Daum C."/>
            <person name="Ezra D."/>
            <person name="Gonzalez J."/>
            <person name="Henrissat B."/>
            <person name="Kuo A."/>
            <person name="Liang C."/>
            <person name="Lipzen A."/>
            <person name="Lutzoni F."/>
            <person name="Magnuson J."/>
            <person name="Mondo S."/>
            <person name="Nolan M."/>
            <person name="Ohm R."/>
            <person name="Pangilinan J."/>
            <person name="Park H.-J."/>
            <person name="Ramirez L."/>
            <person name="Alfaro M."/>
            <person name="Sun H."/>
            <person name="Tritt A."/>
            <person name="Yoshinaga Y."/>
            <person name="Zwiers L.-H."/>
            <person name="Turgeon B."/>
            <person name="Goodwin S."/>
            <person name="Spatafora J."/>
            <person name="Crous P."/>
            <person name="Grigoriev I."/>
        </authorList>
    </citation>
    <scope>NUCLEOTIDE SEQUENCE</scope>
    <source>
        <strain evidence="3 5">CBS 304.34</strain>
    </source>
</reference>
<evidence type="ECO:0000313" key="3">
    <source>
        <dbReference type="EMBL" id="KAF2804991.1"/>
    </source>
</evidence>
<keyword evidence="2" id="KW-0472">Membrane</keyword>